<feature type="non-terminal residue" evidence="2">
    <location>
        <position position="66"/>
    </location>
</feature>
<evidence type="ECO:0000313" key="3">
    <source>
        <dbReference type="Proteomes" id="UP000789572"/>
    </source>
</evidence>
<reference evidence="2" key="1">
    <citation type="submission" date="2021-06" db="EMBL/GenBank/DDBJ databases">
        <authorList>
            <person name="Kallberg Y."/>
            <person name="Tangrot J."/>
            <person name="Rosling A."/>
        </authorList>
    </citation>
    <scope>NUCLEOTIDE SEQUENCE</scope>
    <source>
        <strain evidence="2">IA702</strain>
    </source>
</reference>
<dbReference type="AlphaFoldDB" id="A0A9N9H3S8"/>
<comment type="caution">
    <text evidence="2">The sequence shown here is derived from an EMBL/GenBank/DDBJ whole genome shotgun (WGS) entry which is preliminary data.</text>
</comment>
<name>A0A9N9H3S8_9GLOM</name>
<dbReference type="EMBL" id="CAJVPJ010003823">
    <property type="protein sequence ID" value="CAG8645186.1"/>
    <property type="molecule type" value="Genomic_DNA"/>
</dbReference>
<evidence type="ECO:0000256" key="1">
    <source>
        <dbReference type="SAM" id="MobiDB-lite"/>
    </source>
</evidence>
<evidence type="ECO:0000313" key="2">
    <source>
        <dbReference type="EMBL" id="CAG8645186.1"/>
    </source>
</evidence>
<feature type="non-terminal residue" evidence="2">
    <location>
        <position position="1"/>
    </location>
</feature>
<accession>A0A9N9H3S8</accession>
<feature type="region of interest" description="Disordered" evidence="1">
    <location>
        <begin position="46"/>
        <end position="66"/>
    </location>
</feature>
<gene>
    <name evidence="2" type="ORF">POCULU_LOCUS9640</name>
</gene>
<sequence>GNPSVPPWQTTLEPWSVHQTITLPSSPFVSLDSCFLGSARVIGPRRRASTPAKEQGYKLHGGQHTE</sequence>
<dbReference type="Proteomes" id="UP000789572">
    <property type="component" value="Unassembled WGS sequence"/>
</dbReference>
<proteinExistence type="predicted"/>
<keyword evidence="3" id="KW-1185">Reference proteome</keyword>
<organism evidence="2 3">
    <name type="scientific">Paraglomus occultum</name>
    <dbReference type="NCBI Taxonomy" id="144539"/>
    <lineage>
        <taxon>Eukaryota</taxon>
        <taxon>Fungi</taxon>
        <taxon>Fungi incertae sedis</taxon>
        <taxon>Mucoromycota</taxon>
        <taxon>Glomeromycotina</taxon>
        <taxon>Glomeromycetes</taxon>
        <taxon>Paraglomerales</taxon>
        <taxon>Paraglomeraceae</taxon>
        <taxon>Paraglomus</taxon>
    </lineage>
</organism>
<protein>
    <submittedName>
        <fullName evidence="2">2372_t:CDS:1</fullName>
    </submittedName>
</protein>